<proteinExistence type="predicted"/>
<dbReference type="InterPro" id="IPR036388">
    <property type="entry name" value="WH-like_DNA-bd_sf"/>
</dbReference>
<name>A0ABX2M0L5_9BURK</name>
<dbReference type="Gene3D" id="1.10.10.10">
    <property type="entry name" value="Winged helix-like DNA-binding domain superfamily/Winged helix DNA-binding domain"/>
    <property type="match status" value="1"/>
</dbReference>
<dbReference type="PANTHER" id="PTHR33221:SF15">
    <property type="entry name" value="HTH-TYPE TRANSCRIPTIONAL REGULATOR YWGB-RELATED"/>
    <property type="match status" value="1"/>
</dbReference>
<dbReference type="SUPFAM" id="SSF46785">
    <property type="entry name" value="Winged helix' DNA-binding domain"/>
    <property type="match status" value="1"/>
</dbReference>
<comment type="caution">
    <text evidence="1">The sequence shown here is derived from an EMBL/GenBank/DDBJ whole genome shotgun (WGS) entry which is preliminary data.</text>
</comment>
<accession>A0ABX2M0L5</accession>
<dbReference type="PANTHER" id="PTHR33221">
    <property type="entry name" value="WINGED HELIX-TURN-HELIX TRANSCRIPTIONAL REGULATOR, RRF2 FAMILY"/>
    <property type="match status" value="1"/>
</dbReference>
<protein>
    <submittedName>
        <fullName evidence="1">Rrf2 family transcriptional regulator</fullName>
    </submittedName>
</protein>
<organism evidence="1 2">
    <name type="scientific">Herbaspirillum robiniae</name>
    <dbReference type="NCBI Taxonomy" id="2014887"/>
    <lineage>
        <taxon>Bacteria</taxon>
        <taxon>Pseudomonadati</taxon>
        <taxon>Pseudomonadota</taxon>
        <taxon>Betaproteobacteria</taxon>
        <taxon>Burkholderiales</taxon>
        <taxon>Oxalobacteraceae</taxon>
        <taxon>Herbaspirillum</taxon>
    </lineage>
</organism>
<dbReference type="RefSeq" id="WP_175354797.1">
    <property type="nucleotide sequence ID" value="NZ_JABFMT010000023.1"/>
</dbReference>
<dbReference type="EMBL" id="JABFMT010000023">
    <property type="protein sequence ID" value="NUU03524.1"/>
    <property type="molecule type" value="Genomic_DNA"/>
</dbReference>
<evidence type="ECO:0000313" key="2">
    <source>
        <dbReference type="Proteomes" id="UP000536746"/>
    </source>
</evidence>
<dbReference type="Proteomes" id="UP000536746">
    <property type="component" value="Unassembled WGS sequence"/>
</dbReference>
<dbReference type="PROSITE" id="PS51197">
    <property type="entry name" value="HTH_RRF2_2"/>
    <property type="match status" value="1"/>
</dbReference>
<evidence type="ECO:0000313" key="1">
    <source>
        <dbReference type="EMBL" id="NUU03524.1"/>
    </source>
</evidence>
<dbReference type="InterPro" id="IPR036390">
    <property type="entry name" value="WH_DNA-bd_sf"/>
</dbReference>
<keyword evidence="2" id="KW-1185">Reference proteome</keyword>
<reference evidence="1 2" key="1">
    <citation type="journal article" date="2020" name="Front. Plant Sci.">
        <title>Isolation of Rhizosphere Bacteria That Improve Quality and Water Stress Tolerance in Greenhouse Ornamentals.</title>
        <authorList>
            <person name="Nordstedt N.P."/>
            <person name="Jones M.L."/>
        </authorList>
    </citation>
    <scope>NUCLEOTIDE SEQUENCE [LARGE SCALE GENOMIC DNA]</scope>
    <source>
        <strain evidence="1 2">C6C2</strain>
    </source>
</reference>
<dbReference type="Pfam" id="PF02082">
    <property type="entry name" value="Rrf2"/>
    <property type="match status" value="1"/>
</dbReference>
<gene>
    <name evidence="1" type="ORF">HNO84_18090</name>
</gene>
<sequence>MQLDTRLARLLHVLIHMHLREGTTTSDTIAQMLHTNPVIVRRTMAAIRDAGYVSSTGGPGGGWKLERALSDITVRDIHLAISRTTLFAVGPTQDNPHCPVEAAVNVHLCAALEAAEEAFLQQTGARRLSEIAQDAMGRSKK</sequence>
<dbReference type="InterPro" id="IPR000944">
    <property type="entry name" value="Tscrpt_reg_Rrf2"/>
</dbReference>